<reference evidence="3 4" key="1">
    <citation type="submission" date="2019-07" db="EMBL/GenBank/DDBJ databases">
        <title>Genomics analysis of Aphanomyces spp. identifies a new class of oomycete effector associated with host adaptation.</title>
        <authorList>
            <person name="Gaulin E."/>
        </authorList>
    </citation>
    <scope>NUCLEOTIDE SEQUENCE [LARGE SCALE GENOMIC DNA]</scope>
    <source>
        <strain evidence="3 4">ATCC 201684</strain>
    </source>
</reference>
<sequence length="185" mass="21435">MHTRAFGLRKDGPACKTRFEKILKMITSGEGDVLRKSGTEDEFADRERLVLDICQQIERYRVTGEVARSSSVEPGDGDAQFDAKRKRKASKLLNVAKREKTTGSNPSSPLSKRHSSDELKALFEYLKKRMDLDDAREERRLEAERKQEERRAAAEERRMALELDRDKRMQDFMLNVLDVITKKMN</sequence>
<protein>
    <submittedName>
        <fullName evidence="3">Uncharacterized protein</fullName>
    </submittedName>
</protein>
<evidence type="ECO:0000256" key="2">
    <source>
        <dbReference type="SAM" id="MobiDB-lite"/>
    </source>
</evidence>
<feature type="region of interest" description="Disordered" evidence="2">
    <location>
        <begin position="92"/>
        <end position="115"/>
    </location>
</feature>
<comment type="caution">
    <text evidence="3">The sequence shown here is derived from an EMBL/GenBank/DDBJ whole genome shotgun (WGS) entry which is preliminary data.</text>
</comment>
<keyword evidence="4" id="KW-1185">Reference proteome</keyword>
<proteinExistence type="predicted"/>
<evidence type="ECO:0000313" key="3">
    <source>
        <dbReference type="EMBL" id="KAF0736005.1"/>
    </source>
</evidence>
<dbReference type="Proteomes" id="UP000481153">
    <property type="component" value="Unassembled WGS sequence"/>
</dbReference>
<name>A0A6G0X7J2_9STRA</name>
<feature type="coiled-coil region" evidence="1">
    <location>
        <begin position="132"/>
        <end position="164"/>
    </location>
</feature>
<dbReference type="AlphaFoldDB" id="A0A6G0X7J2"/>
<dbReference type="EMBL" id="VJMJ01000090">
    <property type="protein sequence ID" value="KAF0736005.1"/>
    <property type="molecule type" value="Genomic_DNA"/>
</dbReference>
<keyword evidence="1" id="KW-0175">Coiled coil</keyword>
<evidence type="ECO:0000256" key="1">
    <source>
        <dbReference type="SAM" id="Coils"/>
    </source>
</evidence>
<gene>
    <name evidence="3" type="ORF">Ae201684_007596</name>
</gene>
<dbReference type="VEuPathDB" id="FungiDB:AeMF1_003995"/>
<organism evidence="3 4">
    <name type="scientific">Aphanomyces euteiches</name>
    <dbReference type="NCBI Taxonomy" id="100861"/>
    <lineage>
        <taxon>Eukaryota</taxon>
        <taxon>Sar</taxon>
        <taxon>Stramenopiles</taxon>
        <taxon>Oomycota</taxon>
        <taxon>Saprolegniomycetes</taxon>
        <taxon>Saprolegniales</taxon>
        <taxon>Verrucalvaceae</taxon>
        <taxon>Aphanomyces</taxon>
    </lineage>
</organism>
<evidence type="ECO:0000313" key="4">
    <source>
        <dbReference type="Proteomes" id="UP000481153"/>
    </source>
</evidence>
<accession>A0A6G0X7J2</accession>